<comment type="caution">
    <text evidence="3">The sequence shown here is derived from an EMBL/GenBank/DDBJ whole genome shotgun (WGS) entry which is preliminary data.</text>
</comment>
<name>A0AAU9JS65_9CILI</name>
<keyword evidence="1" id="KW-0175">Coiled coil</keyword>
<reference evidence="3" key="1">
    <citation type="submission" date="2021-09" db="EMBL/GenBank/DDBJ databases">
        <authorList>
            <consortium name="AG Swart"/>
            <person name="Singh M."/>
            <person name="Singh A."/>
            <person name="Seah K."/>
            <person name="Emmerich C."/>
        </authorList>
    </citation>
    <scope>NUCLEOTIDE SEQUENCE</scope>
    <source>
        <strain evidence="3">ATCC30299</strain>
    </source>
</reference>
<organism evidence="3 4">
    <name type="scientific">Blepharisma stoltei</name>
    <dbReference type="NCBI Taxonomy" id="1481888"/>
    <lineage>
        <taxon>Eukaryota</taxon>
        <taxon>Sar</taxon>
        <taxon>Alveolata</taxon>
        <taxon>Ciliophora</taxon>
        <taxon>Postciliodesmatophora</taxon>
        <taxon>Heterotrichea</taxon>
        <taxon>Heterotrichida</taxon>
        <taxon>Blepharismidae</taxon>
        <taxon>Blepharisma</taxon>
    </lineage>
</organism>
<feature type="compositionally biased region" description="Polar residues" evidence="2">
    <location>
        <begin position="115"/>
        <end position="124"/>
    </location>
</feature>
<proteinExistence type="predicted"/>
<feature type="coiled-coil region" evidence="1">
    <location>
        <begin position="3"/>
        <end position="30"/>
    </location>
</feature>
<keyword evidence="4" id="KW-1185">Reference proteome</keyword>
<feature type="compositionally biased region" description="Basic and acidic residues" evidence="2">
    <location>
        <begin position="73"/>
        <end position="90"/>
    </location>
</feature>
<dbReference type="AlphaFoldDB" id="A0AAU9JS65"/>
<evidence type="ECO:0000313" key="4">
    <source>
        <dbReference type="Proteomes" id="UP001162131"/>
    </source>
</evidence>
<protein>
    <submittedName>
        <fullName evidence="3">Uncharacterized protein</fullName>
    </submittedName>
</protein>
<evidence type="ECO:0000256" key="1">
    <source>
        <dbReference type="SAM" id="Coils"/>
    </source>
</evidence>
<dbReference type="EMBL" id="CAJZBQ010000040">
    <property type="protein sequence ID" value="CAG9326287.1"/>
    <property type="molecule type" value="Genomic_DNA"/>
</dbReference>
<feature type="region of interest" description="Disordered" evidence="2">
    <location>
        <begin position="283"/>
        <end position="302"/>
    </location>
</feature>
<feature type="compositionally biased region" description="Polar residues" evidence="2">
    <location>
        <begin position="91"/>
        <end position="108"/>
    </location>
</feature>
<dbReference type="Proteomes" id="UP001162131">
    <property type="component" value="Unassembled WGS sequence"/>
</dbReference>
<gene>
    <name evidence="3" type="ORF">BSTOLATCC_MIC40716</name>
</gene>
<evidence type="ECO:0000313" key="3">
    <source>
        <dbReference type="EMBL" id="CAG9326287.1"/>
    </source>
</evidence>
<sequence>MENQRWEKRLNAIMQNHHKLEEDHKSKKREQLYKVMREVTGKPKINELSDKVAIQLKMKEHGILEPDQQQQQDEIKPQEFKPSLQDKKTNASDTNKSSEKTSVISNNKQKLKSADISNLTSETSSQKRKLKSVDLNNLRLEEFKELRRSFLRAQCLHSRQNSAQLFSPRMHVDLKTGEASDIYISARAPHTAILKTSSGFTNADALQRTLLKEDETPKDIPCKDFYDKNIKWAVEREKGLNTARESRKSCDFSECTFKPSIERLNVKDQPMDYSTEEKTYSGIYTGRKKKPSSTPKNERIRHNTEVQFLATIDTSTIKNPSEALTKRSLTPGNLKVKCKEGFDFTSFMKRAKPMVRYSSLNNLSQKSLRQL</sequence>
<accession>A0AAU9JS65</accession>
<evidence type="ECO:0000256" key="2">
    <source>
        <dbReference type="SAM" id="MobiDB-lite"/>
    </source>
</evidence>
<feature type="region of interest" description="Disordered" evidence="2">
    <location>
        <begin position="60"/>
        <end position="128"/>
    </location>
</feature>